<evidence type="ECO:0000313" key="12">
    <source>
        <dbReference type="Proteomes" id="UP000661691"/>
    </source>
</evidence>
<evidence type="ECO:0000256" key="9">
    <source>
        <dbReference type="RuleBase" id="RU004504"/>
    </source>
</evidence>
<accession>A0A926RTR1</accession>
<feature type="modified residue" description="N6-(pyridoxal phosphate)lysine" evidence="7">
    <location>
        <position position="194"/>
    </location>
</feature>
<evidence type="ECO:0000256" key="1">
    <source>
        <dbReference type="ARBA" id="ARBA00001933"/>
    </source>
</evidence>
<dbReference type="GO" id="GO:0019265">
    <property type="term" value="P:glycine biosynthetic process, by transamination of glyoxylate"/>
    <property type="evidence" value="ECO:0007669"/>
    <property type="project" value="TreeGrafter"/>
</dbReference>
<dbReference type="RefSeq" id="WP_191141661.1">
    <property type="nucleotide sequence ID" value="NZ_JACXAH010000005.1"/>
</dbReference>
<evidence type="ECO:0000313" key="11">
    <source>
        <dbReference type="EMBL" id="MBD1371657.1"/>
    </source>
</evidence>
<dbReference type="EMBL" id="JACXAH010000005">
    <property type="protein sequence ID" value="MBD1371657.1"/>
    <property type="molecule type" value="Genomic_DNA"/>
</dbReference>
<dbReference type="Gene3D" id="3.90.1150.10">
    <property type="entry name" value="Aspartate Aminotransferase, domain 1"/>
    <property type="match status" value="1"/>
</dbReference>
<dbReference type="Proteomes" id="UP000661691">
    <property type="component" value="Unassembled WGS sequence"/>
</dbReference>
<dbReference type="InterPro" id="IPR015421">
    <property type="entry name" value="PyrdxlP-dep_Trfase_major"/>
</dbReference>
<gene>
    <name evidence="11" type="ORF">IC620_04705</name>
</gene>
<dbReference type="PANTHER" id="PTHR21152">
    <property type="entry name" value="AMINOTRANSFERASE CLASS V"/>
    <property type="match status" value="1"/>
</dbReference>
<evidence type="ECO:0000256" key="5">
    <source>
        <dbReference type="ARBA" id="ARBA00022898"/>
    </source>
</evidence>
<protein>
    <submittedName>
        <fullName evidence="11">Alanine--glyoxylate aminotransferase family protein</fullName>
    </submittedName>
</protein>
<dbReference type="GO" id="GO:0004760">
    <property type="term" value="F:L-serine-pyruvate transaminase activity"/>
    <property type="evidence" value="ECO:0007669"/>
    <property type="project" value="TreeGrafter"/>
</dbReference>
<dbReference type="Pfam" id="PF00266">
    <property type="entry name" value="Aminotran_5"/>
    <property type="match status" value="1"/>
</dbReference>
<dbReference type="SUPFAM" id="SSF53383">
    <property type="entry name" value="PLP-dependent transferases"/>
    <property type="match status" value="1"/>
</dbReference>
<keyword evidence="5 7" id="KW-0663">Pyridoxal phosphate</keyword>
<dbReference type="InterPro" id="IPR015422">
    <property type="entry name" value="PyrdxlP-dep_Trfase_small"/>
</dbReference>
<keyword evidence="4" id="KW-0808">Transferase</keyword>
<evidence type="ECO:0000256" key="6">
    <source>
        <dbReference type="PIRSR" id="PIRSR000524-1"/>
    </source>
</evidence>
<reference evidence="11" key="1">
    <citation type="submission" date="2020-09" db="EMBL/GenBank/DDBJ databases">
        <title>A novel bacterium of genus Hazenella, isolated from South China Sea.</title>
        <authorList>
            <person name="Huang H."/>
            <person name="Mo K."/>
            <person name="Hu Y."/>
        </authorList>
    </citation>
    <scope>NUCLEOTIDE SEQUENCE</scope>
    <source>
        <strain evidence="11">IB182357</strain>
    </source>
</reference>
<feature type="domain" description="Aminotransferase class V" evidence="10">
    <location>
        <begin position="29"/>
        <end position="330"/>
    </location>
</feature>
<name>A0A926RTR1_9BACL</name>
<organism evidence="11 12">
    <name type="scientific">Polycladospora coralii</name>
    <dbReference type="NCBI Taxonomy" id="2771432"/>
    <lineage>
        <taxon>Bacteria</taxon>
        <taxon>Bacillati</taxon>
        <taxon>Bacillota</taxon>
        <taxon>Bacilli</taxon>
        <taxon>Bacillales</taxon>
        <taxon>Thermoactinomycetaceae</taxon>
        <taxon>Polycladospora</taxon>
    </lineage>
</organism>
<evidence type="ECO:0000256" key="7">
    <source>
        <dbReference type="PIRSR" id="PIRSR000524-50"/>
    </source>
</evidence>
<dbReference type="InterPro" id="IPR000192">
    <property type="entry name" value="Aminotrans_V_dom"/>
</dbReference>
<comment type="similarity">
    <text evidence="2 8">Belongs to the class-V pyridoxal-phosphate-dependent aminotransferase family.</text>
</comment>
<evidence type="ECO:0000256" key="2">
    <source>
        <dbReference type="ARBA" id="ARBA00009236"/>
    </source>
</evidence>
<evidence type="ECO:0000256" key="3">
    <source>
        <dbReference type="ARBA" id="ARBA00022576"/>
    </source>
</evidence>
<evidence type="ECO:0000256" key="8">
    <source>
        <dbReference type="RuleBase" id="RU004075"/>
    </source>
</evidence>
<dbReference type="GO" id="GO:0008453">
    <property type="term" value="F:alanine-glyoxylate transaminase activity"/>
    <property type="evidence" value="ECO:0007669"/>
    <property type="project" value="TreeGrafter"/>
</dbReference>
<dbReference type="PIRSF" id="PIRSF000524">
    <property type="entry name" value="SPT"/>
    <property type="match status" value="1"/>
</dbReference>
<dbReference type="PROSITE" id="PS00595">
    <property type="entry name" value="AA_TRANSFER_CLASS_5"/>
    <property type="match status" value="1"/>
</dbReference>
<keyword evidence="12" id="KW-1185">Reference proteome</keyword>
<proteinExistence type="inferred from homology"/>
<dbReference type="InterPro" id="IPR024169">
    <property type="entry name" value="SP_NH2Trfase/AEP_transaminase"/>
</dbReference>
<keyword evidence="3 11" id="KW-0032">Aminotransferase</keyword>
<evidence type="ECO:0000259" key="10">
    <source>
        <dbReference type="Pfam" id="PF00266"/>
    </source>
</evidence>
<evidence type="ECO:0000256" key="4">
    <source>
        <dbReference type="ARBA" id="ARBA00022679"/>
    </source>
</evidence>
<dbReference type="AlphaFoldDB" id="A0A926RTR1"/>
<sequence length="384" mass="42157">MLFHDKFQLRIPGPTPIPPQVQMALTQPMIGHRSTTASTLIETCSEGLKHIFGTQESPLILTSSGTAALEAAAINALMPGDEAIVIVTGAFGDRFAKILKRYQIKVHRLEIPWGHACDPHQIQTFLEAHPQASAVFMTYCETSTGVLNPISLLARTIRQQSDALIIVDAVSCLGAVPSLVDQWGIDIMVSGSQKALMLPPGLAFVTVSQRAWPIIEQNPTPRFYLDLHAYRKQLENQTTPYTPALNLLFGLEAALTQIETEGLPQVFTRHQTLKRMTRAGLEAIGFELMTSERDASPTVTSVSGHKQAIHTEQLRSLLKEMHVHVAGGQQHMKGKIFRIGHMGYCDGFDILTTLAAIEMALTKMGITIELGSSIRTAQEVWIHA</sequence>
<dbReference type="PANTHER" id="PTHR21152:SF40">
    <property type="entry name" value="ALANINE--GLYOXYLATE AMINOTRANSFERASE"/>
    <property type="match status" value="1"/>
</dbReference>
<dbReference type="Gene3D" id="3.40.640.10">
    <property type="entry name" value="Type I PLP-dependent aspartate aminotransferase-like (Major domain)"/>
    <property type="match status" value="1"/>
</dbReference>
<dbReference type="FunFam" id="3.40.640.10:FF:000027">
    <property type="entry name" value="Serine--pyruvate aminotransferase, mitochondrial"/>
    <property type="match status" value="1"/>
</dbReference>
<comment type="caution">
    <text evidence="11">The sequence shown here is derived from an EMBL/GenBank/DDBJ whole genome shotgun (WGS) entry which is preliminary data.</text>
</comment>
<dbReference type="InterPro" id="IPR015424">
    <property type="entry name" value="PyrdxlP-dep_Trfase"/>
</dbReference>
<feature type="binding site" evidence="6">
    <location>
        <position position="338"/>
    </location>
    <ligand>
        <name>substrate</name>
    </ligand>
</feature>
<comment type="cofactor">
    <cofactor evidence="1 7 9">
        <name>pyridoxal 5'-phosphate</name>
        <dbReference type="ChEBI" id="CHEBI:597326"/>
    </cofactor>
</comment>
<dbReference type="InterPro" id="IPR020578">
    <property type="entry name" value="Aminotrans_V_PyrdxlP_BS"/>
</dbReference>